<dbReference type="AlphaFoldDB" id="A0A2P8E978"/>
<dbReference type="Pfam" id="PF13360">
    <property type="entry name" value="PQQ_2"/>
    <property type="match status" value="3"/>
</dbReference>
<dbReference type="Proteomes" id="UP000243528">
    <property type="component" value="Unassembled WGS sequence"/>
</dbReference>
<dbReference type="InterPro" id="IPR029052">
    <property type="entry name" value="Metallo-depent_PP-like"/>
</dbReference>
<name>A0A2P8E978_9ACTN</name>
<feature type="domain" description="Pyrrolo-quinoline quinone repeat" evidence="2">
    <location>
        <begin position="602"/>
        <end position="689"/>
    </location>
</feature>
<dbReference type="InterPro" id="IPR002372">
    <property type="entry name" value="PQQ_rpt_dom"/>
</dbReference>
<organism evidence="3 4">
    <name type="scientific">Haloactinopolyspora alba</name>
    <dbReference type="NCBI Taxonomy" id="648780"/>
    <lineage>
        <taxon>Bacteria</taxon>
        <taxon>Bacillati</taxon>
        <taxon>Actinomycetota</taxon>
        <taxon>Actinomycetes</taxon>
        <taxon>Jiangellales</taxon>
        <taxon>Jiangellaceae</taxon>
        <taxon>Haloactinopolyspora</taxon>
    </lineage>
</organism>
<evidence type="ECO:0000313" key="4">
    <source>
        <dbReference type="Proteomes" id="UP000243528"/>
    </source>
</evidence>
<gene>
    <name evidence="3" type="ORF">CLV30_103188</name>
</gene>
<dbReference type="PANTHER" id="PTHR34512">
    <property type="entry name" value="CELL SURFACE PROTEIN"/>
    <property type="match status" value="1"/>
</dbReference>
<dbReference type="RefSeq" id="WP_106536253.1">
    <property type="nucleotide sequence ID" value="NZ_ML142901.1"/>
</dbReference>
<dbReference type="SUPFAM" id="SSF50998">
    <property type="entry name" value="Quinoprotein alcohol dehydrogenase-like"/>
    <property type="match status" value="1"/>
</dbReference>
<dbReference type="EMBL" id="PYGE01000003">
    <property type="protein sequence ID" value="PSL06033.1"/>
    <property type="molecule type" value="Genomic_DNA"/>
</dbReference>
<dbReference type="InterPro" id="IPR018391">
    <property type="entry name" value="PQQ_b-propeller_rpt"/>
</dbReference>
<dbReference type="PANTHER" id="PTHR34512:SF30">
    <property type="entry name" value="OUTER MEMBRANE PROTEIN ASSEMBLY FACTOR BAMB"/>
    <property type="match status" value="1"/>
</dbReference>
<dbReference type="Gene3D" id="2.40.10.480">
    <property type="match status" value="1"/>
</dbReference>
<keyword evidence="4" id="KW-1185">Reference proteome</keyword>
<sequence length="693" mass="73671">MTTPSIQRGSLRFAVVTDTHANPDKPVRLELLPRIFASIERHDPAFVLNCGDITDYGDRSEYDAYLSTVPQSLRERVWHVPGNHEVRWDVNAAQLYRELFGPAPYRMDRAGLQVVGLDPTQLLQEPGHFGAEQLRWLAGNLRAATPGVLFLHFPLGADHYHLNDQDAFFETVAGLPVRAVFAGHVHRETVYRFNGFTQVTAAAAKNDAVYYWVERHVDGGHPVLAVTTVRVAADGSESRQELTTIPLSGNGSGRLLEPGRVIIDGARDGTARVRVEAGRDGAAAGVRAQVYPQHVFGARAAGSWVELEATGRSRWFSGDVDVADLPPGRHRMQLRVSSDGATHESTRAFEVPAGPGALRERWTATLAGSVQGALAERDGVVVAGSTGGEVAAFDAADGRERWRRELGPVYRGAAYTADGAVLVVPSADHRLTALDAVTGEPVWDRDLGAPVLSTPLVTTLGSTAAVVVSAGRTLSALAAADGGELWSADLGGFFAGRAACDGERVYAGSGDGYAYAFDAGTGERAWAFNTTARAFPYGRLLYGPWDDTVELLPGGLVLFATVARSYAVDRASGAVRWDIAAGCMYPPTRATDDGLLLLDEWGRLQLVDPASGTTTWRTELGVRTLNAGPVVAGGTAWVIATTGLLAGVDPGSGEVGHRRQIGPANTFSTPAVTGSTLVVADQDGTVRGLTLPQ</sequence>
<reference evidence="3 4" key="1">
    <citation type="submission" date="2018-03" db="EMBL/GenBank/DDBJ databases">
        <title>Genomic Encyclopedia of Archaeal and Bacterial Type Strains, Phase II (KMG-II): from individual species to whole genera.</title>
        <authorList>
            <person name="Goeker M."/>
        </authorList>
    </citation>
    <scope>NUCLEOTIDE SEQUENCE [LARGE SCALE GENOMIC DNA]</scope>
    <source>
        <strain evidence="3 4">DSM 45211</strain>
    </source>
</reference>
<feature type="domain" description="Pyrrolo-quinoline quinone repeat" evidence="2">
    <location>
        <begin position="387"/>
        <end position="458"/>
    </location>
</feature>
<feature type="domain" description="Pyrrolo-quinoline quinone repeat" evidence="2">
    <location>
        <begin position="464"/>
        <end position="579"/>
    </location>
</feature>
<accession>A0A2P8E978</accession>
<proteinExistence type="predicted"/>
<dbReference type="SUPFAM" id="SSF56300">
    <property type="entry name" value="Metallo-dependent phosphatases"/>
    <property type="match status" value="1"/>
</dbReference>
<dbReference type="Pfam" id="PF00149">
    <property type="entry name" value="Metallophos"/>
    <property type="match status" value="1"/>
</dbReference>
<evidence type="ECO:0000313" key="3">
    <source>
        <dbReference type="EMBL" id="PSL06033.1"/>
    </source>
</evidence>
<comment type="caution">
    <text evidence="3">The sequence shown here is derived from an EMBL/GenBank/DDBJ whole genome shotgun (WGS) entry which is preliminary data.</text>
</comment>
<feature type="domain" description="Calcineurin-like phosphoesterase" evidence="1">
    <location>
        <begin position="11"/>
        <end position="187"/>
    </location>
</feature>
<dbReference type="InterPro" id="IPR015943">
    <property type="entry name" value="WD40/YVTN_repeat-like_dom_sf"/>
</dbReference>
<dbReference type="Gene3D" id="2.130.10.10">
    <property type="entry name" value="YVTN repeat-like/Quinoprotein amine dehydrogenase"/>
    <property type="match status" value="1"/>
</dbReference>
<dbReference type="InterPro" id="IPR011047">
    <property type="entry name" value="Quinoprotein_ADH-like_sf"/>
</dbReference>
<dbReference type="Gene3D" id="3.60.21.10">
    <property type="match status" value="1"/>
</dbReference>
<dbReference type="GO" id="GO:0016787">
    <property type="term" value="F:hydrolase activity"/>
    <property type="evidence" value="ECO:0007669"/>
    <property type="project" value="InterPro"/>
</dbReference>
<dbReference type="InterPro" id="IPR004843">
    <property type="entry name" value="Calcineurin-like_PHP"/>
</dbReference>
<dbReference type="SMART" id="SM00564">
    <property type="entry name" value="PQQ"/>
    <property type="match status" value="6"/>
</dbReference>
<evidence type="ECO:0000259" key="1">
    <source>
        <dbReference type="Pfam" id="PF00149"/>
    </source>
</evidence>
<protein>
    <submittedName>
        <fullName evidence="3">3',5'-cyclic AMP phosphodiesterase CpdA</fullName>
    </submittedName>
</protein>
<evidence type="ECO:0000259" key="2">
    <source>
        <dbReference type="Pfam" id="PF13360"/>
    </source>
</evidence>
<dbReference type="OrthoDB" id="4824484at2"/>